<sequence length="156" mass="17507">MNVARQLLENKSLYKLLLLVLLRLLLGLSGCTAYNANPTSPFLGRFKVNRGPHDDYFMDISRGAGDAKVRIYNFVDFFKLYLPATVSRNSLIIPKQVFKNQHGTDVMIEGQGIIASDTLRITYEVTGVDKSSFTVVGLRVTSNNKLNVEPLQARKR</sequence>
<dbReference type="Proteomes" id="UP000598820">
    <property type="component" value="Unassembled WGS sequence"/>
</dbReference>
<evidence type="ECO:0000313" key="2">
    <source>
        <dbReference type="Proteomes" id="UP000598820"/>
    </source>
</evidence>
<dbReference type="EMBL" id="JACWZY010000008">
    <property type="protein sequence ID" value="MBD2701313.1"/>
    <property type="molecule type" value="Genomic_DNA"/>
</dbReference>
<organism evidence="1 2">
    <name type="scientific">Spirosoma profusum</name>
    <dbReference type="NCBI Taxonomy" id="2771354"/>
    <lineage>
        <taxon>Bacteria</taxon>
        <taxon>Pseudomonadati</taxon>
        <taxon>Bacteroidota</taxon>
        <taxon>Cytophagia</taxon>
        <taxon>Cytophagales</taxon>
        <taxon>Cytophagaceae</taxon>
        <taxon>Spirosoma</taxon>
    </lineage>
</organism>
<reference evidence="1" key="1">
    <citation type="submission" date="2020-09" db="EMBL/GenBank/DDBJ databases">
        <authorList>
            <person name="Kim M.K."/>
        </authorList>
    </citation>
    <scope>NUCLEOTIDE SEQUENCE</scope>
    <source>
        <strain evidence="1">BT702</strain>
    </source>
</reference>
<proteinExistence type="predicted"/>
<gene>
    <name evidence="1" type="ORF">IC229_11740</name>
</gene>
<name>A0A926Y0L1_9BACT</name>
<keyword evidence="2" id="KW-1185">Reference proteome</keyword>
<accession>A0A926Y0L1</accession>
<evidence type="ECO:0000313" key="1">
    <source>
        <dbReference type="EMBL" id="MBD2701313.1"/>
    </source>
</evidence>
<dbReference type="AlphaFoldDB" id="A0A926Y0L1"/>
<dbReference type="RefSeq" id="WP_190887173.1">
    <property type="nucleotide sequence ID" value="NZ_JACWZY010000008.1"/>
</dbReference>
<protein>
    <submittedName>
        <fullName evidence="1">Uncharacterized protein</fullName>
    </submittedName>
</protein>
<comment type="caution">
    <text evidence="1">The sequence shown here is derived from an EMBL/GenBank/DDBJ whole genome shotgun (WGS) entry which is preliminary data.</text>
</comment>